<evidence type="ECO:0000256" key="6">
    <source>
        <dbReference type="SAM" id="Phobius"/>
    </source>
</evidence>
<keyword evidence="6" id="KW-0812">Transmembrane</keyword>
<dbReference type="PRINTS" id="PR00344">
    <property type="entry name" value="BCTRLSENSOR"/>
</dbReference>
<feature type="transmembrane region" description="Helical" evidence="6">
    <location>
        <begin position="209"/>
        <end position="231"/>
    </location>
</feature>
<dbReference type="Gene3D" id="3.30.565.10">
    <property type="entry name" value="Histidine kinase-like ATPase, C-terminal domain"/>
    <property type="match status" value="1"/>
</dbReference>
<evidence type="ECO:0000313" key="9">
    <source>
        <dbReference type="Proteomes" id="UP000515728"/>
    </source>
</evidence>
<evidence type="ECO:0000256" key="2">
    <source>
        <dbReference type="ARBA" id="ARBA00012438"/>
    </source>
</evidence>
<accession>A0A7G7MQM8</accession>
<dbReference type="PANTHER" id="PTHR43711">
    <property type="entry name" value="TWO-COMPONENT HISTIDINE KINASE"/>
    <property type="match status" value="1"/>
</dbReference>
<dbReference type="SMART" id="SM00387">
    <property type="entry name" value="HATPase_c"/>
    <property type="match status" value="1"/>
</dbReference>
<dbReference type="GO" id="GO:0000160">
    <property type="term" value="P:phosphorelay signal transduction system"/>
    <property type="evidence" value="ECO:0007669"/>
    <property type="project" value="UniProtKB-KW"/>
</dbReference>
<dbReference type="GO" id="GO:0004673">
    <property type="term" value="F:protein histidine kinase activity"/>
    <property type="evidence" value="ECO:0007669"/>
    <property type="project" value="UniProtKB-EC"/>
</dbReference>
<dbReference type="Pfam" id="PF02518">
    <property type="entry name" value="HATPase_c"/>
    <property type="match status" value="1"/>
</dbReference>
<sequence>MRTALADVCVTVAAVAVVVGLAGSPLVGGALDPVVAVDVLTLAAAAAAAGAAFLGAFAARLTEDPRPRWIAAALSVYAVLVLPSNVLVADQPVRAMRLVAYLVVVALLLAAVRPPRLGAAGTWLVTAAGALVALAALRVPAVAPGLVALLVEGPLVTVAVVVGWTAVAAAVLLEGLGRRSVPRRRVGLGLVVLACAQLYRVLGTASGDVVFSGLRLLALGIVVAGMAHLVVRSLADLHDTQFAQQEELSVAALHMERAGELAAERDHEMRNGLAGLAGITHLLSSQVDDADHERLRHAVLAELGRLHELIDGAEPGTDTYLVAPVLDGLVALRRSAGATVELAVDAGLRARGDSAVLAQVVTNLLANCDRHAPGTPVAVRATTDGDRVVVRVRDAGPGLPPGGEDDVLRAGVHDPGAGGSGLGLSITRRLVEREGGTLTVATVDDPRGCLATVAVPGPVAADAALPVREGARAV</sequence>
<dbReference type="InterPro" id="IPR036890">
    <property type="entry name" value="HATPase_C_sf"/>
</dbReference>
<keyword evidence="4 8" id="KW-0418">Kinase</keyword>
<proteinExistence type="predicted"/>
<feature type="domain" description="Histidine kinase" evidence="7">
    <location>
        <begin position="264"/>
        <end position="459"/>
    </location>
</feature>
<dbReference type="PROSITE" id="PS50109">
    <property type="entry name" value="HIS_KIN"/>
    <property type="match status" value="1"/>
</dbReference>
<keyword evidence="3" id="KW-0808">Transferase</keyword>
<name>A0A7G7MQM8_9PSEU</name>
<dbReference type="InterPro" id="IPR004358">
    <property type="entry name" value="Sig_transdc_His_kin-like_C"/>
</dbReference>
<feature type="transmembrane region" description="Helical" evidence="6">
    <location>
        <begin position="69"/>
        <end position="89"/>
    </location>
</feature>
<evidence type="ECO:0000256" key="1">
    <source>
        <dbReference type="ARBA" id="ARBA00000085"/>
    </source>
</evidence>
<gene>
    <name evidence="8" type="ORF">H6H00_15205</name>
</gene>
<dbReference type="RefSeq" id="WP_185721887.1">
    <property type="nucleotide sequence ID" value="NZ_BAAAWI010000001.1"/>
</dbReference>
<evidence type="ECO:0000256" key="5">
    <source>
        <dbReference type="ARBA" id="ARBA00023012"/>
    </source>
</evidence>
<keyword evidence="6" id="KW-1133">Transmembrane helix</keyword>
<dbReference type="InterPro" id="IPR050736">
    <property type="entry name" value="Sensor_HK_Regulatory"/>
</dbReference>
<feature type="transmembrane region" description="Helical" evidence="6">
    <location>
        <begin position="39"/>
        <end position="57"/>
    </location>
</feature>
<protein>
    <recommendedName>
        <fullName evidence="2">histidine kinase</fullName>
        <ecNumber evidence="2">2.7.13.3</ecNumber>
    </recommendedName>
</protein>
<feature type="transmembrane region" description="Helical" evidence="6">
    <location>
        <begin position="155"/>
        <end position="173"/>
    </location>
</feature>
<dbReference type="PANTHER" id="PTHR43711:SF1">
    <property type="entry name" value="HISTIDINE KINASE 1"/>
    <property type="match status" value="1"/>
</dbReference>
<dbReference type="InterPro" id="IPR005467">
    <property type="entry name" value="His_kinase_dom"/>
</dbReference>
<evidence type="ECO:0000256" key="4">
    <source>
        <dbReference type="ARBA" id="ARBA00022777"/>
    </source>
</evidence>
<dbReference type="Proteomes" id="UP000515728">
    <property type="component" value="Chromosome"/>
</dbReference>
<evidence type="ECO:0000259" key="7">
    <source>
        <dbReference type="PROSITE" id="PS50109"/>
    </source>
</evidence>
<dbReference type="InterPro" id="IPR003594">
    <property type="entry name" value="HATPase_dom"/>
</dbReference>
<feature type="transmembrane region" description="Helical" evidence="6">
    <location>
        <begin position="124"/>
        <end position="143"/>
    </location>
</feature>
<reference evidence="8 9" key="1">
    <citation type="submission" date="2020-08" db="EMBL/GenBank/DDBJ databases">
        <authorList>
            <person name="Mo P."/>
        </authorList>
    </citation>
    <scope>NUCLEOTIDE SEQUENCE [LARGE SCALE GENOMIC DNA]</scope>
    <source>
        <strain evidence="8 9">CGMCC 4.1532</strain>
    </source>
</reference>
<feature type="transmembrane region" description="Helical" evidence="6">
    <location>
        <begin position="185"/>
        <end position="203"/>
    </location>
</feature>
<feature type="transmembrane region" description="Helical" evidence="6">
    <location>
        <begin position="95"/>
        <end position="112"/>
    </location>
</feature>
<dbReference type="KEGG" id="ppel:H6H00_15205"/>
<keyword evidence="5" id="KW-0902">Two-component regulatory system</keyword>
<dbReference type="SUPFAM" id="SSF55874">
    <property type="entry name" value="ATPase domain of HSP90 chaperone/DNA topoisomerase II/histidine kinase"/>
    <property type="match status" value="1"/>
</dbReference>
<dbReference type="EC" id="2.7.13.3" evidence="2"/>
<keyword evidence="6" id="KW-0472">Membrane</keyword>
<keyword evidence="9" id="KW-1185">Reference proteome</keyword>
<organism evidence="8 9">
    <name type="scientific">Pseudonocardia petroleophila</name>
    <dbReference type="NCBI Taxonomy" id="37331"/>
    <lineage>
        <taxon>Bacteria</taxon>
        <taxon>Bacillati</taxon>
        <taxon>Actinomycetota</taxon>
        <taxon>Actinomycetes</taxon>
        <taxon>Pseudonocardiales</taxon>
        <taxon>Pseudonocardiaceae</taxon>
        <taxon>Pseudonocardia</taxon>
    </lineage>
</organism>
<dbReference type="AlphaFoldDB" id="A0A7G7MQM8"/>
<dbReference type="EMBL" id="CP060131">
    <property type="protein sequence ID" value="QNG55089.1"/>
    <property type="molecule type" value="Genomic_DNA"/>
</dbReference>
<comment type="catalytic activity">
    <reaction evidence="1">
        <text>ATP + protein L-histidine = ADP + protein N-phospho-L-histidine.</text>
        <dbReference type="EC" id="2.7.13.3"/>
    </reaction>
</comment>
<evidence type="ECO:0000256" key="3">
    <source>
        <dbReference type="ARBA" id="ARBA00022679"/>
    </source>
</evidence>
<evidence type="ECO:0000313" key="8">
    <source>
        <dbReference type="EMBL" id="QNG55089.1"/>
    </source>
</evidence>